<evidence type="ECO:0000313" key="2">
    <source>
        <dbReference type="Proteomes" id="UP000069697"/>
    </source>
</evidence>
<accession>A0A100VLK6</accession>
<dbReference type="EMBL" id="BCNV01000001">
    <property type="protein sequence ID" value="GAS81981.1"/>
    <property type="molecule type" value="Genomic_DNA"/>
</dbReference>
<dbReference type="Proteomes" id="UP000069697">
    <property type="component" value="Unassembled WGS sequence"/>
</dbReference>
<reference evidence="2" key="2">
    <citation type="submission" date="2016-01" db="EMBL/GenBank/DDBJ databases">
        <title>Draft Genome Sequence of Paenibacillus amylolyticus Heshi-A3 that Was Isolated from Fermented Rice Bran with Aging Salted Mackerel, Which Was Named Heshiko as Traditional Fermented Seafood in Japan.</title>
        <authorList>
            <person name="Akuzawa S."/>
            <person name="Nakagawa J."/>
            <person name="Kanekatsu T."/>
            <person name="Kubota E."/>
            <person name="Ohtake R."/>
            <person name="Suzuki T."/>
            <person name="Kanesaki Y."/>
        </authorList>
    </citation>
    <scope>NUCLEOTIDE SEQUENCE [LARGE SCALE GENOMIC DNA]</scope>
    <source>
        <strain evidence="2">Heshi-A3</strain>
    </source>
</reference>
<name>A0A100VLK6_PAEAM</name>
<organism evidence="1 2">
    <name type="scientific">Paenibacillus amylolyticus</name>
    <dbReference type="NCBI Taxonomy" id="1451"/>
    <lineage>
        <taxon>Bacteria</taxon>
        <taxon>Bacillati</taxon>
        <taxon>Bacillota</taxon>
        <taxon>Bacilli</taxon>
        <taxon>Bacillales</taxon>
        <taxon>Paenibacillaceae</taxon>
        <taxon>Paenibacillus</taxon>
    </lineage>
</organism>
<gene>
    <name evidence="1" type="ORF">PAHA3_2055</name>
</gene>
<reference evidence="1 2" key="1">
    <citation type="journal article" date="2016" name="Genome Announc.">
        <title>Draft Genome Sequence of Paenibacillus amylolyticus Heshi-A3, Isolated from Fermented Rice Bran in a Japanese Fermented Seafood Dish.</title>
        <authorList>
            <person name="Akuzawa S."/>
            <person name="Nagaoka J."/>
            <person name="Kanekatsu M."/>
            <person name="Kubota E."/>
            <person name="Ohtake R."/>
            <person name="Suzuki T."/>
            <person name="Kanesaki Y."/>
        </authorList>
    </citation>
    <scope>NUCLEOTIDE SEQUENCE [LARGE SCALE GENOMIC DNA]</scope>
    <source>
        <strain evidence="1 2">Heshi-A3</strain>
    </source>
</reference>
<comment type="caution">
    <text evidence="1">The sequence shown here is derived from an EMBL/GenBank/DDBJ whole genome shotgun (WGS) entry which is preliminary data.</text>
</comment>
<dbReference type="AlphaFoldDB" id="A0A100VLK6"/>
<evidence type="ECO:0000313" key="1">
    <source>
        <dbReference type="EMBL" id="GAS81981.1"/>
    </source>
</evidence>
<protein>
    <submittedName>
        <fullName evidence="1">Uncharacterized protein</fullName>
    </submittedName>
</protein>
<sequence length="49" mass="5739">MIVYILGKKYLGTNEKIKKNVKCYVIYLNKSIFIHSFDPFILLFALKGI</sequence>
<proteinExistence type="predicted"/>